<dbReference type="SUPFAM" id="SSF55315">
    <property type="entry name" value="L30e-like"/>
    <property type="match status" value="1"/>
</dbReference>
<dbReference type="Proteomes" id="UP000528322">
    <property type="component" value="Unassembled WGS sequence"/>
</dbReference>
<evidence type="ECO:0000256" key="2">
    <source>
        <dbReference type="ARBA" id="ARBA00022679"/>
    </source>
</evidence>
<feature type="domain" description="tRNA/rRNA methyltransferase SpoU type" evidence="3">
    <location>
        <begin position="112"/>
        <end position="242"/>
    </location>
</feature>
<dbReference type="GO" id="GO:0006396">
    <property type="term" value="P:RNA processing"/>
    <property type="evidence" value="ECO:0007669"/>
    <property type="project" value="InterPro"/>
</dbReference>
<dbReference type="GO" id="GO:0008173">
    <property type="term" value="F:RNA methyltransferase activity"/>
    <property type="evidence" value="ECO:0007669"/>
    <property type="project" value="InterPro"/>
</dbReference>
<reference evidence="4 5" key="1">
    <citation type="submission" date="2020-08" db="EMBL/GenBank/DDBJ databases">
        <title>Genomic Encyclopedia of Type Strains, Phase IV (KMG-IV): sequencing the most valuable type-strain genomes for metagenomic binning, comparative biology and taxonomic classification.</title>
        <authorList>
            <person name="Goeker M."/>
        </authorList>
    </citation>
    <scope>NUCLEOTIDE SEQUENCE [LARGE SCALE GENOMIC DNA]</scope>
    <source>
        <strain evidence="4 5">DSM 22071</strain>
    </source>
</reference>
<evidence type="ECO:0000256" key="1">
    <source>
        <dbReference type="ARBA" id="ARBA00022603"/>
    </source>
</evidence>
<comment type="caution">
    <text evidence="4">The sequence shown here is derived from an EMBL/GenBank/DDBJ whole genome shotgun (WGS) entry which is preliminary data.</text>
</comment>
<sequence>MKLNITHIHSPTNTTFRQLLKLTGARGIRKQGLALAAGEKIVNELLPSPHVQQLIISEKYCGALATDLPILCLDQALFRQLDVCGTNSPLVVVKWKPWPSFCQQNIDGHCVAIAFQDPENVGAVVRSSLAFGIEDVILLKECAHPFLPKAVRASAGTVFQARFHQGPPLESLHMLDFDGELVPLSQDGAPLKEHRFATRTMLLPGIEGCGLPHHLRSNAVSIPISDAVESLNAAVATSIILYAMQNQSDSHAPTFQKDYTTE</sequence>
<evidence type="ECO:0000259" key="3">
    <source>
        <dbReference type="Pfam" id="PF00588"/>
    </source>
</evidence>
<keyword evidence="1 4" id="KW-0489">Methyltransferase</keyword>
<dbReference type="GO" id="GO:0032259">
    <property type="term" value="P:methylation"/>
    <property type="evidence" value="ECO:0007669"/>
    <property type="project" value="UniProtKB-KW"/>
</dbReference>
<proteinExistence type="predicted"/>
<accession>A0A7W7Y579</accession>
<dbReference type="EMBL" id="JACHID010000009">
    <property type="protein sequence ID" value="MBB5022313.1"/>
    <property type="molecule type" value="Genomic_DNA"/>
</dbReference>
<dbReference type="Pfam" id="PF00588">
    <property type="entry name" value="SpoU_methylase"/>
    <property type="match status" value="1"/>
</dbReference>
<dbReference type="GO" id="GO:0003723">
    <property type="term" value="F:RNA binding"/>
    <property type="evidence" value="ECO:0007669"/>
    <property type="project" value="InterPro"/>
</dbReference>
<dbReference type="PANTHER" id="PTHR43191">
    <property type="entry name" value="RRNA METHYLTRANSFERASE 3"/>
    <property type="match status" value="1"/>
</dbReference>
<keyword evidence="5" id="KW-1185">Reference proteome</keyword>
<dbReference type="InterPro" id="IPR001537">
    <property type="entry name" value="SpoU_MeTrfase"/>
</dbReference>
<dbReference type="Gene3D" id="3.40.1280.10">
    <property type="match status" value="1"/>
</dbReference>
<keyword evidence="2" id="KW-0808">Transferase</keyword>
<name>A0A7W7Y579_9BACT</name>
<dbReference type="InterPro" id="IPR029028">
    <property type="entry name" value="Alpha/beta_knot_MTases"/>
</dbReference>
<dbReference type="InterPro" id="IPR029026">
    <property type="entry name" value="tRNA_m1G_MTases_N"/>
</dbReference>
<evidence type="ECO:0000313" key="5">
    <source>
        <dbReference type="Proteomes" id="UP000528322"/>
    </source>
</evidence>
<dbReference type="InterPro" id="IPR029064">
    <property type="entry name" value="Ribosomal_eL30-like_sf"/>
</dbReference>
<dbReference type="Gene3D" id="3.30.1330.30">
    <property type="match status" value="1"/>
</dbReference>
<gene>
    <name evidence="4" type="ORF">HNR37_001645</name>
</gene>
<dbReference type="CDD" id="cd18095">
    <property type="entry name" value="SpoU-like_rRNA-MTase"/>
    <property type="match status" value="1"/>
</dbReference>
<dbReference type="AlphaFoldDB" id="A0A7W7Y579"/>
<protein>
    <submittedName>
        <fullName evidence="4">tRNA G18 (Ribose-2'-O)-methylase SpoU</fullName>
    </submittedName>
</protein>
<dbReference type="SUPFAM" id="SSF75217">
    <property type="entry name" value="alpha/beta knot"/>
    <property type="match status" value="1"/>
</dbReference>
<dbReference type="InterPro" id="IPR051259">
    <property type="entry name" value="rRNA_Methyltransferase"/>
</dbReference>
<dbReference type="PANTHER" id="PTHR43191:SF2">
    <property type="entry name" value="RRNA METHYLTRANSFERASE 3, MITOCHONDRIAL"/>
    <property type="match status" value="1"/>
</dbReference>
<organism evidence="4 5">
    <name type="scientific">Desulfurispira natronophila</name>
    <dbReference type="NCBI Taxonomy" id="682562"/>
    <lineage>
        <taxon>Bacteria</taxon>
        <taxon>Pseudomonadati</taxon>
        <taxon>Chrysiogenota</taxon>
        <taxon>Chrysiogenia</taxon>
        <taxon>Chrysiogenales</taxon>
        <taxon>Chrysiogenaceae</taxon>
        <taxon>Desulfurispira</taxon>
    </lineage>
</organism>
<evidence type="ECO:0000313" key="4">
    <source>
        <dbReference type="EMBL" id="MBB5022313.1"/>
    </source>
</evidence>